<evidence type="ECO:0000256" key="1">
    <source>
        <dbReference type="SAM" id="MobiDB-lite"/>
    </source>
</evidence>
<sequence length="195" mass="22549">MHNLSEESSSLSDEFMDVPSSQIKDKKDIQNVGLKLCRRIHKIKKFKKKGVIQAIDAYFNEYIEDTPKKLPKIRRVKIQPKKTKKRCSLVSKRPRVKDFIQGKLKKKFGLLKIDRNKKLLKDFDKSLKNKLKNEKLSQSPLHKSNQGGMSLNPGGLNLSNTLEINKPRHSSVIKRTECSYCKEMNKSDEISHRSS</sequence>
<comment type="caution">
    <text evidence="2">The sequence shown here is derived from an EMBL/GenBank/DDBJ whole genome shotgun (WGS) entry which is preliminary data.</text>
</comment>
<reference evidence="2" key="1">
    <citation type="submission" date="2023-07" db="EMBL/GenBank/DDBJ databases">
        <authorList>
            <consortium name="AG Swart"/>
            <person name="Singh M."/>
            <person name="Singh A."/>
            <person name="Seah K."/>
            <person name="Emmerich C."/>
        </authorList>
    </citation>
    <scope>NUCLEOTIDE SEQUENCE</scope>
    <source>
        <strain evidence="2">DP1</strain>
    </source>
</reference>
<name>A0AAD1UBH0_EUPCR</name>
<proteinExistence type="predicted"/>
<feature type="region of interest" description="Disordered" evidence="1">
    <location>
        <begin position="131"/>
        <end position="162"/>
    </location>
</feature>
<keyword evidence="3" id="KW-1185">Reference proteome</keyword>
<protein>
    <submittedName>
        <fullName evidence="2">Uncharacterized protein</fullName>
    </submittedName>
</protein>
<dbReference type="EMBL" id="CAMPGE010007171">
    <property type="protein sequence ID" value="CAI2366096.1"/>
    <property type="molecule type" value="Genomic_DNA"/>
</dbReference>
<evidence type="ECO:0000313" key="2">
    <source>
        <dbReference type="EMBL" id="CAI2366096.1"/>
    </source>
</evidence>
<dbReference type="Proteomes" id="UP001295684">
    <property type="component" value="Unassembled WGS sequence"/>
</dbReference>
<dbReference type="AlphaFoldDB" id="A0AAD1UBH0"/>
<feature type="compositionally biased region" description="Polar residues" evidence="1">
    <location>
        <begin position="138"/>
        <end position="149"/>
    </location>
</feature>
<accession>A0AAD1UBH0</accession>
<organism evidence="2 3">
    <name type="scientific">Euplotes crassus</name>
    <dbReference type="NCBI Taxonomy" id="5936"/>
    <lineage>
        <taxon>Eukaryota</taxon>
        <taxon>Sar</taxon>
        <taxon>Alveolata</taxon>
        <taxon>Ciliophora</taxon>
        <taxon>Intramacronucleata</taxon>
        <taxon>Spirotrichea</taxon>
        <taxon>Hypotrichia</taxon>
        <taxon>Euplotida</taxon>
        <taxon>Euplotidae</taxon>
        <taxon>Moneuplotes</taxon>
    </lineage>
</organism>
<gene>
    <name evidence="2" type="ORF">ECRASSUSDP1_LOCUS7367</name>
</gene>
<evidence type="ECO:0000313" key="3">
    <source>
        <dbReference type="Proteomes" id="UP001295684"/>
    </source>
</evidence>